<dbReference type="SUPFAM" id="SSF54909">
    <property type="entry name" value="Dimeric alpha+beta barrel"/>
    <property type="match status" value="1"/>
</dbReference>
<dbReference type="Pfam" id="PF07978">
    <property type="entry name" value="NIPSNAP"/>
    <property type="match status" value="1"/>
</dbReference>
<dbReference type="Proteomes" id="UP001368270">
    <property type="component" value="Unassembled WGS sequence"/>
</dbReference>
<dbReference type="InterPro" id="IPR012577">
    <property type="entry name" value="NIPSNAP"/>
</dbReference>
<dbReference type="EMBL" id="JBBGAZ010000014">
    <property type="protein sequence ID" value="MEJ5219968.1"/>
    <property type="molecule type" value="Genomic_DNA"/>
</dbReference>
<keyword evidence="3" id="KW-1185">Reference proteome</keyword>
<dbReference type="RefSeq" id="WP_339404622.1">
    <property type="nucleotide sequence ID" value="NZ_JBBGAZ010000014.1"/>
</dbReference>
<protein>
    <submittedName>
        <fullName evidence="2">NIPSNAP family protein</fullName>
    </submittedName>
</protein>
<name>A0ABU8QKL6_9RHOB</name>
<reference evidence="2 3" key="1">
    <citation type="submission" date="2024-03" db="EMBL/GenBank/DDBJ databases">
        <title>Cognatishimia coralii sp. nov., a marine bacterium isolated from coral surrounding seawater.</title>
        <authorList>
            <person name="Liu X."/>
            <person name="Liu S."/>
            <person name="Sun H."/>
            <person name="Zhang Y."/>
        </authorList>
    </citation>
    <scope>NUCLEOTIDE SEQUENCE [LARGE SCALE GENOMIC DNA]</scope>
    <source>
        <strain evidence="2 3">D5M38</strain>
    </source>
</reference>
<gene>
    <name evidence="2" type="ORF">WG622_17060</name>
</gene>
<evidence type="ECO:0000259" key="1">
    <source>
        <dbReference type="Pfam" id="PF07978"/>
    </source>
</evidence>
<organism evidence="2 3">
    <name type="scientific">Cognatishimia coralii</name>
    <dbReference type="NCBI Taxonomy" id="3083254"/>
    <lineage>
        <taxon>Bacteria</taxon>
        <taxon>Pseudomonadati</taxon>
        <taxon>Pseudomonadota</taxon>
        <taxon>Alphaproteobacteria</taxon>
        <taxon>Rhodobacterales</taxon>
        <taxon>Paracoccaceae</taxon>
        <taxon>Cognatishimia</taxon>
    </lineage>
</organism>
<comment type="caution">
    <text evidence="2">The sequence shown here is derived from an EMBL/GenBank/DDBJ whole genome shotgun (WGS) entry which is preliminary data.</text>
</comment>
<dbReference type="InterPro" id="IPR011008">
    <property type="entry name" value="Dimeric_a/b-barrel"/>
</dbReference>
<proteinExistence type="predicted"/>
<evidence type="ECO:0000313" key="2">
    <source>
        <dbReference type="EMBL" id="MEJ5219968.1"/>
    </source>
</evidence>
<sequence length="110" mass="12433">MITCYLSYQIDPTQVAAFEAYGKSWIALVEKYGGQHHGYFLPHEGPNDLATAAFSFESLAAYEEYREKIKTDADCVAAFEFAEKTGCIKRYDRYFMRPVFEGDAGAVADF</sequence>
<feature type="domain" description="NIPSNAP" evidence="1">
    <location>
        <begin position="7"/>
        <end position="99"/>
    </location>
</feature>
<accession>A0ABU8QKL6</accession>
<dbReference type="Gene3D" id="3.30.70.100">
    <property type="match status" value="1"/>
</dbReference>
<evidence type="ECO:0000313" key="3">
    <source>
        <dbReference type="Proteomes" id="UP001368270"/>
    </source>
</evidence>